<dbReference type="Proteomes" id="UP000586119">
    <property type="component" value="Unassembled WGS sequence"/>
</dbReference>
<keyword evidence="5" id="KW-0813">Transport</keyword>
<gene>
    <name evidence="9" type="primary">ugpB</name>
    <name evidence="9" type="ORF">HZS81_15005</name>
</gene>
<keyword evidence="6 8" id="KW-0732">Signal</keyword>
<dbReference type="PROSITE" id="PS01037">
    <property type="entry name" value="SBP_BACTERIAL_1"/>
    <property type="match status" value="1"/>
</dbReference>
<evidence type="ECO:0000256" key="6">
    <source>
        <dbReference type="ARBA" id="ARBA00022729"/>
    </source>
</evidence>
<proteinExistence type="inferred from homology"/>
<dbReference type="InterPro" id="IPR006061">
    <property type="entry name" value="SBP_1_CS"/>
</dbReference>
<name>A0A7Z0RWB5_9GAMM</name>
<comment type="similarity">
    <text evidence="2">Belongs to the bacterial solute-binding protein 1 family.</text>
</comment>
<evidence type="ECO:0000256" key="1">
    <source>
        <dbReference type="ARBA" id="ARBA00004418"/>
    </source>
</evidence>
<feature type="chain" id="PRO_5030784311" description="sn-glycerol-3-phosphate-binding periplasmic protein UgpB" evidence="8">
    <location>
        <begin position="21"/>
        <end position="436"/>
    </location>
</feature>
<keyword evidence="7" id="KW-0574">Periplasm</keyword>
<evidence type="ECO:0000256" key="8">
    <source>
        <dbReference type="SAM" id="SignalP"/>
    </source>
</evidence>
<evidence type="ECO:0000256" key="4">
    <source>
        <dbReference type="ARBA" id="ARBA00017470"/>
    </source>
</evidence>
<comment type="caution">
    <text evidence="9">The sequence shown here is derived from an EMBL/GenBank/DDBJ whole genome shotgun (WGS) entry which is preliminary data.</text>
</comment>
<dbReference type="AlphaFoldDB" id="A0A7Z0RWB5"/>
<organism evidence="9 10">
    <name type="scientific">Vreelandella salicampi</name>
    <dbReference type="NCBI Taxonomy" id="1449798"/>
    <lineage>
        <taxon>Bacteria</taxon>
        <taxon>Pseudomonadati</taxon>
        <taxon>Pseudomonadota</taxon>
        <taxon>Gammaproteobacteria</taxon>
        <taxon>Oceanospirillales</taxon>
        <taxon>Halomonadaceae</taxon>
        <taxon>Vreelandella</taxon>
    </lineage>
</organism>
<keyword evidence="10" id="KW-1185">Reference proteome</keyword>
<dbReference type="Gene3D" id="3.40.190.10">
    <property type="entry name" value="Periplasmic binding protein-like II"/>
    <property type="match status" value="2"/>
</dbReference>
<sequence>MLRKTVATLVLSAIAVQAQAAQEIQWWHALGGQLGETVEKMVAEYNNSQDVYEVKPVYKGNYTETMTTAIAAFRAEEQPHIVQVFEVGTATMMNAHGAIYPVHELMQETGNKDFSSEPYLDAVASYYTTQDGKLLSLPFNSSTPVMFYNKDAMKKAGLDPNQPPQTWTELADMSQKIIDADAATCGFTTGWPSWVQIENMSAWHDKPIATQANGFGGLSTELTINSDFQVGHMQNLADWQEDRIFVYGGRRGDSNPLFMNSECWAVMNSSAYYDTFAEGTNFEWGVTKLPYYANEVKEPQNSIIGGATLWVLNGHDEAEYKGVADFFEYLSSAEAQYFWHSNTGYVPITDAAFELAEERNLYASKPGKEVAVQQLTLNPPTANSKGLRLGNFVQVRDIIEQEMENIFVGKKTPQKGLDDAVTQGNKLLRKFESAND</sequence>
<dbReference type="NCBIfam" id="NF008211">
    <property type="entry name" value="PRK10974.1"/>
    <property type="match status" value="1"/>
</dbReference>
<protein>
    <recommendedName>
        <fullName evidence="4">sn-glycerol-3-phosphate-binding periplasmic protein UgpB</fullName>
    </recommendedName>
</protein>
<comment type="subcellular location">
    <subcellularLocation>
        <location evidence="1">Periplasm</location>
    </subcellularLocation>
</comment>
<evidence type="ECO:0000256" key="3">
    <source>
        <dbReference type="ARBA" id="ARBA00011557"/>
    </source>
</evidence>
<dbReference type="RefSeq" id="WP_179931323.1">
    <property type="nucleotide sequence ID" value="NZ_JACCDF010000014.1"/>
</dbReference>
<comment type="subunit">
    <text evidence="3">The complex is composed of two ATP-binding proteins (UgpC), two transmembrane proteins (UgpA and UgpE) and a solute-binding protein (UgpB).</text>
</comment>
<evidence type="ECO:0000256" key="5">
    <source>
        <dbReference type="ARBA" id="ARBA00022448"/>
    </source>
</evidence>
<dbReference type="GO" id="GO:0055085">
    <property type="term" value="P:transmembrane transport"/>
    <property type="evidence" value="ECO:0007669"/>
    <property type="project" value="InterPro"/>
</dbReference>
<dbReference type="PANTHER" id="PTHR43649:SF31">
    <property type="entry name" value="SN-GLYCEROL-3-PHOSPHATE-BINDING PERIPLASMIC PROTEIN UGPB"/>
    <property type="match status" value="1"/>
</dbReference>
<evidence type="ECO:0000256" key="2">
    <source>
        <dbReference type="ARBA" id="ARBA00008520"/>
    </source>
</evidence>
<dbReference type="PANTHER" id="PTHR43649">
    <property type="entry name" value="ARABINOSE-BINDING PROTEIN-RELATED"/>
    <property type="match status" value="1"/>
</dbReference>
<evidence type="ECO:0000313" key="10">
    <source>
        <dbReference type="Proteomes" id="UP000586119"/>
    </source>
</evidence>
<evidence type="ECO:0000256" key="7">
    <source>
        <dbReference type="ARBA" id="ARBA00022764"/>
    </source>
</evidence>
<dbReference type="SUPFAM" id="SSF53850">
    <property type="entry name" value="Periplasmic binding protein-like II"/>
    <property type="match status" value="1"/>
</dbReference>
<accession>A0A7Z0RWB5</accession>
<dbReference type="CDD" id="cd14748">
    <property type="entry name" value="PBP2_UgpB"/>
    <property type="match status" value="1"/>
</dbReference>
<dbReference type="InterPro" id="IPR006059">
    <property type="entry name" value="SBP"/>
</dbReference>
<evidence type="ECO:0000313" key="9">
    <source>
        <dbReference type="EMBL" id="NYS62065.1"/>
    </source>
</evidence>
<feature type="signal peptide" evidence="8">
    <location>
        <begin position="1"/>
        <end position="20"/>
    </location>
</feature>
<reference evidence="9 10" key="1">
    <citation type="journal article" date="2015" name="Int. J. Syst. Evol. Microbiol.">
        <title>Halomonas salicampi sp. nov., a halotolerant and alkalitolerant bacterium isolated from a saltern soil.</title>
        <authorList>
            <person name="Lee J.C."/>
            <person name="Kim Y.S."/>
            <person name="Yun B.S."/>
            <person name="Whang K.S."/>
        </authorList>
    </citation>
    <scope>NUCLEOTIDE SEQUENCE [LARGE SCALE GENOMIC DNA]</scope>
    <source>
        <strain evidence="9 10">BH103</strain>
    </source>
</reference>
<dbReference type="GO" id="GO:0042597">
    <property type="term" value="C:periplasmic space"/>
    <property type="evidence" value="ECO:0007669"/>
    <property type="project" value="UniProtKB-SubCell"/>
</dbReference>
<dbReference type="Pfam" id="PF13416">
    <property type="entry name" value="SBP_bac_8"/>
    <property type="match status" value="1"/>
</dbReference>
<dbReference type="EMBL" id="JACCDF010000014">
    <property type="protein sequence ID" value="NYS62065.1"/>
    <property type="molecule type" value="Genomic_DNA"/>
</dbReference>
<dbReference type="InterPro" id="IPR050490">
    <property type="entry name" value="Bact_solute-bd_prot1"/>
</dbReference>